<comment type="caution">
    <text evidence="2">The sequence shown here is derived from an EMBL/GenBank/DDBJ whole genome shotgun (WGS) entry which is preliminary data.</text>
</comment>
<sequence>MMNPLFGYGLLRFIDGLHFYPPKTDQKHLFWLRYDRLVLLGIQDRVHSTIDYTINNCSTSADVLSKLETSYNNRMLSLLSTLMSTKKEVTSVVDYMNNMYSLVDELALIGYPLSDTYTTDHTLNGLADEFKELTTPVRVHDSPITFEDLYDKLLDKELIQKWGETKDDDTQITSQFYQKQNNYKGKGGKSNRGEPDLSHASNLGYSSHQPQFCQSNQQPNQFRPSQSHGHGYFS</sequence>
<evidence type="ECO:0000313" key="2">
    <source>
        <dbReference type="EMBL" id="KAK2648673.1"/>
    </source>
</evidence>
<feature type="region of interest" description="Disordered" evidence="1">
    <location>
        <begin position="180"/>
        <end position="234"/>
    </location>
</feature>
<dbReference type="AlphaFoldDB" id="A0AAD9U6W7"/>
<dbReference type="Proteomes" id="UP001280121">
    <property type="component" value="Unassembled WGS sequence"/>
</dbReference>
<keyword evidence="3" id="KW-1185">Reference proteome</keyword>
<proteinExistence type="predicted"/>
<feature type="compositionally biased region" description="Polar residues" evidence="1">
    <location>
        <begin position="199"/>
        <end position="228"/>
    </location>
</feature>
<evidence type="ECO:0000256" key="1">
    <source>
        <dbReference type="SAM" id="MobiDB-lite"/>
    </source>
</evidence>
<name>A0AAD9U6W7_9ROSI</name>
<dbReference type="EMBL" id="JANJYI010000005">
    <property type="protein sequence ID" value="KAK2648673.1"/>
    <property type="molecule type" value="Genomic_DNA"/>
</dbReference>
<evidence type="ECO:0000313" key="3">
    <source>
        <dbReference type="Proteomes" id="UP001280121"/>
    </source>
</evidence>
<gene>
    <name evidence="2" type="ORF">Ddye_016162</name>
</gene>
<reference evidence="2" key="1">
    <citation type="journal article" date="2023" name="Plant J.">
        <title>Genome sequences and population genomics provide insights into the demographic history, inbreeding, and mutation load of two 'living fossil' tree species of Dipteronia.</title>
        <authorList>
            <person name="Feng Y."/>
            <person name="Comes H.P."/>
            <person name="Chen J."/>
            <person name="Zhu S."/>
            <person name="Lu R."/>
            <person name="Zhang X."/>
            <person name="Li P."/>
            <person name="Qiu J."/>
            <person name="Olsen K.M."/>
            <person name="Qiu Y."/>
        </authorList>
    </citation>
    <scope>NUCLEOTIDE SEQUENCE</scope>
    <source>
        <strain evidence="2">KIB01</strain>
    </source>
</reference>
<dbReference type="PANTHER" id="PTHR47481:SF22">
    <property type="entry name" value="RETROTRANSPOSON GAG DOMAIN-CONTAINING PROTEIN"/>
    <property type="match status" value="1"/>
</dbReference>
<organism evidence="2 3">
    <name type="scientific">Dipteronia dyeriana</name>
    <dbReference type="NCBI Taxonomy" id="168575"/>
    <lineage>
        <taxon>Eukaryota</taxon>
        <taxon>Viridiplantae</taxon>
        <taxon>Streptophyta</taxon>
        <taxon>Embryophyta</taxon>
        <taxon>Tracheophyta</taxon>
        <taxon>Spermatophyta</taxon>
        <taxon>Magnoliopsida</taxon>
        <taxon>eudicotyledons</taxon>
        <taxon>Gunneridae</taxon>
        <taxon>Pentapetalae</taxon>
        <taxon>rosids</taxon>
        <taxon>malvids</taxon>
        <taxon>Sapindales</taxon>
        <taxon>Sapindaceae</taxon>
        <taxon>Hippocastanoideae</taxon>
        <taxon>Acereae</taxon>
        <taxon>Dipteronia</taxon>
    </lineage>
</organism>
<dbReference type="Pfam" id="PF14223">
    <property type="entry name" value="Retrotran_gag_2"/>
    <property type="match status" value="1"/>
</dbReference>
<protein>
    <submittedName>
        <fullName evidence="2">Uncharacterized protein</fullName>
    </submittedName>
</protein>
<dbReference type="PANTHER" id="PTHR47481">
    <property type="match status" value="1"/>
</dbReference>
<accession>A0AAD9U6W7</accession>